<sequence>MSGDHRGGGTDGGWGMASGGYGYGTPDAGEYDPRSGEHRTVSGGSYGSPSADYGSRSGEHRREQQPPGQRSPGSGGYRAGSGSHRIVRDRRTGRRRLAMVLAGVVAGVGACVLAAFIILGEVGAGDDRDAGQVVGSGATENAPMAKAERSLVPDACELLDKKIADRLAPNADRTQADNYQSSDRQNQCVWGAYTGDRKRQLTVELRALEGAQGQTPTDTARGTFETERKADESGKALLAGQRLTDKAPLEGVGNDGYVVYSVDEGQGSGEAIANVRVLNVLVTIHYSGGNDGKPLGADGTMNGATEAAKSVVEALNAT</sequence>
<keyword evidence="4" id="KW-1185">Reference proteome</keyword>
<feature type="compositionally biased region" description="Basic and acidic residues" evidence="1">
    <location>
        <begin position="31"/>
        <end position="40"/>
    </location>
</feature>
<reference evidence="3 4" key="1">
    <citation type="journal article" date="2019" name="Int. J. Syst. Evol. Microbiol.">
        <title>The Global Catalogue of Microorganisms (GCM) 10K type strain sequencing project: providing services to taxonomists for standard genome sequencing and annotation.</title>
        <authorList>
            <consortium name="The Broad Institute Genomics Platform"/>
            <consortium name="The Broad Institute Genome Sequencing Center for Infectious Disease"/>
            <person name="Wu L."/>
            <person name="Ma J."/>
        </authorList>
    </citation>
    <scope>NUCLEOTIDE SEQUENCE [LARGE SCALE GENOMIC DNA]</scope>
    <source>
        <strain evidence="3 4">JCM 3325</strain>
    </source>
</reference>
<proteinExistence type="predicted"/>
<evidence type="ECO:0008006" key="5">
    <source>
        <dbReference type="Google" id="ProtNLM"/>
    </source>
</evidence>
<dbReference type="Proteomes" id="UP001501231">
    <property type="component" value="Unassembled WGS sequence"/>
</dbReference>
<dbReference type="EMBL" id="BAAARW010000038">
    <property type="protein sequence ID" value="GAA2450460.1"/>
    <property type="molecule type" value="Genomic_DNA"/>
</dbReference>
<evidence type="ECO:0000313" key="4">
    <source>
        <dbReference type="Proteomes" id="UP001501231"/>
    </source>
</evidence>
<keyword evidence="2" id="KW-0812">Transmembrane</keyword>
<accession>A0ABN3K5Z9</accession>
<evidence type="ECO:0000256" key="1">
    <source>
        <dbReference type="SAM" id="MobiDB-lite"/>
    </source>
</evidence>
<gene>
    <name evidence="3" type="ORF">GCM10010191_80500</name>
</gene>
<keyword evidence="2" id="KW-0472">Membrane</keyword>
<organism evidence="3 4">
    <name type="scientific">Actinomadura vinacea</name>
    <dbReference type="NCBI Taxonomy" id="115336"/>
    <lineage>
        <taxon>Bacteria</taxon>
        <taxon>Bacillati</taxon>
        <taxon>Actinomycetota</taxon>
        <taxon>Actinomycetes</taxon>
        <taxon>Streptosporangiales</taxon>
        <taxon>Thermomonosporaceae</taxon>
        <taxon>Actinomadura</taxon>
    </lineage>
</organism>
<comment type="caution">
    <text evidence="3">The sequence shown here is derived from an EMBL/GenBank/DDBJ whole genome shotgun (WGS) entry which is preliminary data.</text>
</comment>
<keyword evidence="2" id="KW-1133">Transmembrane helix</keyword>
<feature type="compositionally biased region" description="Gly residues" evidence="1">
    <location>
        <begin position="9"/>
        <end position="23"/>
    </location>
</feature>
<protein>
    <recommendedName>
        <fullName evidence="5">DUF3558 domain-containing protein</fullName>
    </recommendedName>
</protein>
<evidence type="ECO:0000313" key="3">
    <source>
        <dbReference type="EMBL" id="GAA2450460.1"/>
    </source>
</evidence>
<evidence type="ECO:0000256" key="2">
    <source>
        <dbReference type="SAM" id="Phobius"/>
    </source>
</evidence>
<feature type="region of interest" description="Disordered" evidence="1">
    <location>
        <begin position="1"/>
        <end position="90"/>
    </location>
</feature>
<feature type="transmembrane region" description="Helical" evidence="2">
    <location>
        <begin position="97"/>
        <end position="119"/>
    </location>
</feature>
<dbReference type="RefSeq" id="WP_344596469.1">
    <property type="nucleotide sequence ID" value="NZ_BAAARW010000038.1"/>
</dbReference>
<name>A0ABN3K5Z9_9ACTN</name>